<evidence type="ECO:0000313" key="5">
    <source>
        <dbReference type="EMBL" id="CAG5139378.1"/>
    </source>
</evidence>
<dbReference type="SUPFAM" id="SSF51735">
    <property type="entry name" value="NAD(P)-binding Rossmann-fold domains"/>
    <property type="match status" value="1"/>
</dbReference>
<keyword evidence="2" id="KW-0521">NADP</keyword>
<name>A0A8J2MUZ7_9PLEO</name>
<proteinExistence type="inferred from homology"/>
<organism evidence="5 6">
    <name type="scientific">Alternaria atra</name>
    <dbReference type="NCBI Taxonomy" id="119953"/>
    <lineage>
        <taxon>Eukaryota</taxon>
        <taxon>Fungi</taxon>
        <taxon>Dikarya</taxon>
        <taxon>Ascomycota</taxon>
        <taxon>Pezizomycotina</taxon>
        <taxon>Dothideomycetes</taxon>
        <taxon>Pleosporomycetidae</taxon>
        <taxon>Pleosporales</taxon>
        <taxon>Pleosporineae</taxon>
        <taxon>Pleosporaceae</taxon>
        <taxon>Alternaria</taxon>
        <taxon>Alternaria sect. Ulocladioides</taxon>
    </lineage>
</organism>
<dbReference type="OrthoDB" id="10000533at2759"/>
<evidence type="ECO:0000313" key="6">
    <source>
        <dbReference type="Proteomes" id="UP000676310"/>
    </source>
</evidence>
<dbReference type="EMBL" id="CAJRGZ010000015">
    <property type="protein sequence ID" value="CAG5139378.1"/>
    <property type="molecule type" value="Genomic_DNA"/>
</dbReference>
<protein>
    <recommendedName>
        <fullName evidence="4">NmrA-like domain-containing protein</fullName>
    </recommendedName>
</protein>
<evidence type="ECO:0000256" key="3">
    <source>
        <dbReference type="ARBA" id="ARBA00023002"/>
    </source>
</evidence>
<sequence>MGSRVVAVAGGTGKLGRAIVDELVAYGGYKIDPQTANILGAEILATDYNDVSSVVKLLDANNIDTVISTLGATFGTDSELALIQASKDSRKTTRYIPSVWGISCSPEAAAILPTIGEKIGYLEVLATTSLEYTAVSNGIFLDYYGFPKVRSYLGNLPRVIDMAGNAAAIPGSGDVPVVFTYSFDVGRFIAALLSQPRWEKESVIIGDKITWNEFLHLAEGVKGVKFDVKHDSLMTLQEGCSTALPSQKHLYPHFPQQRLERMCAMFGVMFENGFFDFKSEGTLNERFPDINTKSVKTLLEESWAGN</sequence>
<gene>
    <name evidence="5" type="ORF">ALTATR162_LOCUS476</name>
</gene>
<dbReference type="Gene3D" id="3.40.50.720">
    <property type="entry name" value="NAD(P)-binding Rossmann-like Domain"/>
    <property type="match status" value="1"/>
</dbReference>
<dbReference type="InterPro" id="IPR051609">
    <property type="entry name" value="NmrA/Isoflavone_reductase-like"/>
</dbReference>
<keyword evidence="6" id="KW-1185">Reference proteome</keyword>
<dbReference type="Pfam" id="PF05368">
    <property type="entry name" value="NmrA"/>
    <property type="match status" value="1"/>
</dbReference>
<dbReference type="PANTHER" id="PTHR47706:SF4">
    <property type="entry name" value="NMRA-LIKE DOMAIN-CONTAINING PROTEIN"/>
    <property type="match status" value="1"/>
</dbReference>
<dbReference type="RefSeq" id="XP_043164005.1">
    <property type="nucleotide sequence ID" value="XM_043308070.1"/>
</dbReference>
<keyword evidence="3" id="KW-0560">Oxidoreductase</keyword>
<dbReference type="InterPro" id="IPR036291">
    <property type="entry name" value="NAD(P)-bd_dom_sf"/>
</dbReference>
<dbReference type="AlphaFoldDB" id="A0A8J2MUZ7"/>
<dbReference type="Proteomes" id="UP000676310">
    <property type="component" value="Unassembled WGS sequence"/>
</dbReference>
<evidence type="ECO:0000256" key="1">
    <source>
        <dbReference type="ARBA" id="ARBA00005725"/>
    </source>
</evidence>
<dbReference type="GeneID" id="67016462"/>
<comment type="similarity">
    <text evidence="1">Belongs to the NmrA-type oxidoreductase family. Isoflavone reductase subfamily.</text>
</comment>
<dbReference type="Gene3D" id="3.90.25.10">
    <property type="entry name" value="UDP-galactose 4-epimerase, domain 1"/>
    <property type="match status" value="1"/>
</dbReference>
<evidence type="ECO:0000256" key="2">
    <source>
        <dbReference type="ARBA" id="ARBA00022857"/>
    </source>
</evidence>
<dbReference type="PANTHER" id="PTHR47706">
    <property type="entry name" value="NMRA-LIKE FAMILY PROTEIN"/>
    <property type="match status" value="1"/>
</dbReference>
<dbReference type="GO" id="GO:0016491">
    <property type="term" value="F:oxidoreductase activity"/>
    <property type="evidence" value="ECO:0007669"/>
    <property type="project" value="UniProtKB-KW"/>
</dbReference>
<reference evidence="5" key="1">
    <citation type="submission" date="2021-05" db="EMBL/GenBank/DDBJ databases">
        <authorList>
            <person name="Stam R."/>
        </authorList>
    </citation>
    <scope>NUCLEOTIDE SEQUENCE</scope>
    <source>
        <strain evidence="5">CS162</strain>
    </source>
</reference>
<feature type="domain" description="NmrA-like" evidence="4">
    <location>
        <begin position="5"/>
        <end position="238"/>
    </location>
</feature>
<evidence type="ECO:0000259" key="4">
    <source>
        <dbReference type="Pfam" id="PF05368"/>
    </source>
</evidence>
<accession>A0A8J2MUZ7</accession>
<dbReference type="InterPro" id="IPR008030">
    <property type="entry name" value="NmrA-like"/>
</dbReference>
<comment type="caution">
    <text evidence="5">The sequence shown here is derived from an EMBL/GenBank/DDBJ whole genome shotgun (WGS) entry which is preliminary data.</text>
</comment>